<proteinExistence type="predicted"/>
<protein>
    <submittedName>
        <fullName evidence="2">Uncharacterized protein</fullName>
    </submittedName>
</protein>
<accession>A0A381W3A2</accession>
<gene>
    <name evidence="2" type="ORF">METZ01_LOCUS99816</name>
</gene>
<dbReference type="AlphaFoldDB" id="A0A381W3A2"/>
<sequence>MIDQEDLQHKDTNGELQHNTPAHPIVPPFFDPFSSR</sequence>
<dbReference type="EMBL" id="UINC01010567">
    <property type="protein sequence ID" value="SVA46962.1"/>
    <property type="molecule type" value="Genomic_DNA"/>
</dbReference>
<reference evidence="2" key="1">
    <citation type="submission" date="2018-05" db="EMBL/GenBank/DDBJ databases">
        <authorList>
            <person name="Lanie J.A."/>
            <person name="Ng W.-L."/>
            <person name="Kazmierczak K.M."/>
            <person name="Andrzejewski T.M."/>
            <person name="Davidsen T.M."/>
            <person name="Wayne K.J."/>
            <person name="Tettelin H."/>
            <person name="Glass J.I."/>
            <person name="Rusch D."/>
            <person name="Podicherti R."/>
            <person name="Tsui H.-C.T."/>
            <person name="Winkler M.E."/>
        </authorList>
    </citation>
    <scope>NUCLEOTIDE SEQUENCE</scope>
</reference>
<feature type="compositionally biased region" description="Basic and acidic residues" evidence="1">
    <location>
        <begin position="1"/>
        <end position="13"/>
    </location>
</feature>
<organism evidence="2">
    <name type="scientific">marine metagenome</name>
    <dbReference type="NCBI Taxonomy" id="408172"/>
    <lineage>
        <taxon>unclassified sequences</taxon>
        <taxon>metagenomes</taxon>
        <taxon>ecological metagenomes</taxon>
    </lineage>
</organism>
<feature type="region of interest" description="Disordered" evidence="1">
    <location>
        <begin position="1"/>
        <end position="36"/>
    </location>
</feature>
<name>A0A381W3A2_9ZZZZ</name>
<evidence type="ECO:0000256" key="1">
    <source>
        <dbReference type="SAM" id="MobiDB-lite"/>
    </source>
</evidence>
<evidence type="ECO:0000313" key="2">
    <source>
        <dbReference type="EMBL" id="SVA46962.1"/>
    </source>
</evidence>